<dbReference type="Proteomes" id="UP000001075">
    <property type="component" value="Unassembled WGS sequence"/>
</dbReference>
<keyword evidence="2" id="KW-0808">Transferase</keyword>
<reference evidence="3" key="1">
    <citation type="journal article" date="2011" name="Nat. Biotechnol.">
        <title>The genomic sequence of the Chinese hamster ovary (CHO)-K1 cell line.</title>
        <authorList>
            <person name="Xu X."/>
            <person name="Nagarajan H."/>
            <person name="Lewis N.E."/>
            <person name="Pan S."/>
            <person name="Cai Z."/>
            <person name="Liu X."/>
            <person name="Chen W."/>
            <person name="Xie M."/>
            <person name="Wang W."/>
            <person name="Hammond S."/>
            <person name="Andersen M.R."/>
            <person name="Neff N."/>
            <person name="Passarelli B."/>
            <person name="Koh W."/>
            <person name="Fan H.C."/>
            <person name="Wang J."/>
            <person name="Gui Y."/>
            <person name="Lee K.H."/>
            <person name="Betenbaugh M.J."/>
            <person name="Quake S.R."/>
            <person name="Famili I."/>
            <person name="Palsson B.O."/>
            <person name="Wang J."/>
        </authorList>
    </citation>
    <scope>NUCLEOTIDE SEQUENCE [LARGE SCALE GENOMIC DNA]</scope>
    <source>
        <strain evidence="3">CHO K1 cell line</strain>
    </source>
</reference>
<dbReference type="EMBL" id="JH001236">
    <property type="protein sequence ID" value="EGW09946.1"/>
    <property type="molecule type" value="Genomic_DNA"/>
</dbReference>
<dbReference type="GO" id="GO:0016740">
    <property type="term" value="F:transferase activity"/>
    <property type="evidence" value="ECO:0007669"/>
    <property type="project" value="UniProtKB-KW"/>
</dbReference>
<protein>
    <submittedName>
        <fullName evidence="2">Putative N-acetyltransferase CML6</fullName>
    </submittedName>
</protein>
<proteinExistence type="predicted"/>
<evidence type="ECO:0000313" key="3">
    <source>
        <dbReference type="Proteomes" id="UP000001075"/>
    </source>
</evidence>
<sequence>MADITKSYLCVCGSGFWVAESGIQVVGIVGGLPSRIPRREEAAGALTPVCVLTKSRTGNSESTDQNSPPVCTGPGLQ</sequence>
<feature type="compositionally biased region" description="Polar residues" evidence="1">
    <location>
        <begin position="56"/>
        <end position="69"/>
    </location>
</feature>
<name>G3I491_CRIGR</name>
<dbReference type="InParanoid" id="G3I491"/>
<feature type="region of interest" description="Disordered" evidence="1">
    <location>
        <begin position="56"/>
        <end position="77"/>
    </location>
</feature>
<dbReference type="AlphaFoldDB" id="G3I491"/>
<evidence type="ECO:0000313" key="2">
    <source>
        <dbReference type="EMBL" id="EGW09946.1"/>
    </source>
</evidence>
<dbReference type="STRING" id="10029.G3I491"/>
<gene>
    <name evidence="2" type="ORF">I79_018268</name>
</gene>
<organism evidence="2 3">
    <name type="scientific">Cricetulus griseus</name>
    <name type="common">Chinese hamster</name>
    <name type="synonym">Cricetulus barabensis griseus</name>
    <dbReference type="NCBI Taxonomy" id="10029"/>
    <lineage>
        <taxon>Eukaryota</taxon>
        <taxon>Metazoa</taxon>
        <taxon>Chordata</taxon>
        <taxon>Craniata</taxon>
        <taxon>Vertebrata</taxon>
        <taxon>Euteleostomi</taxon>
        <taxon>Mammalia</taxon>
        <taxon>Eutheria</taxon>
        <taxon>Euarchontoglires</taxon>
        <taxon>Glires</taxon>
        <taxon>Rodentia</taxon>
        <taxon>Myomorpha</taxon>
        <taxon>Muroidea</taxon>
        <taxon>Cricetidae</taxon>
        <taxon>Cricetinae</taxon>
        <taxon>Cricetulus</taxon>
    </lineage>
</organism>
<accession>G3I491</accession>
<evidence type="ECO:0000256" key="1">
    <source>
        <dbReference type="SAM" id="MobiDB-lite"/>
    </source>
</evidence>